<dbReference type="Pfam" id="PF07779">
    <property type="entry name" value="Cas1_AcylT"/>
    <property type="match status" value="1"/>
</dbReference>
<evidence type="ECO:0000259" key="9">
    <source>
        <dbReference type="Pfam" id="PF07779"/>
    </source>
</evidence>
<sequence>MPRLGLPRPSSLAEAFHGISLVLALVVVIATFYKHHVHNATDPYQCKALLHHGQWLDSPDREPEHKPFLSWQPPGCMLHDYTTDEIARCNQGGKILFVGDTGTRQIFWAAARKLDPNWVFEQQAQPDTHADLVFCKRGACLKFLWDPWLNSTALHEELKTLRDGGDLEEASPSGSGLGLDTVNRKSVAMLVGAGLWHARHVKIGSLKYFQDAINNIIASAYSEADMAALKTFSLAGKEGIQDQLFFAPVLEPQYEKLSPSRATTIIPEKITEMNAYLEQLSLHSGLKVLWSYANMTKSYPKAYGESGLHVIDNVAGRMAEVLLNARCNAKAAYQDGYPFDRTCCTNYRPINWVQIIGIGSVLAALSVLAIKGSNNMNTAYARVCLDKSTARQRSTSVSTNTTASSTLALWKLLLAVCYCFLADRTRMFDKVRKQYTVPDFRYLIAIAVVCCLLTIRRRNATQGRRGTESFPGSIVRQTFLPRSQSEESKGWMQVYILIYGYTGASGELDFYEVLRVFLALYIFLSGYSHTMYFLQKKDYSLQRVAVVLLRLNTLATLLSFMMARPYASYYFAPLVSFWFLTVYATLKVANTRNDAFSFLVAKIVTSAVITTIFIHLPGVLEVISFVLRVVCRAEVDAEEWRYRLGTDKYVAYVGMFVAAFYIRMTAILNTPAPRQSKFTRMLADSLNTLRLLSILFSIIVIAAFWILTRRSHDKADYDWWMPYIAWLPVLGFVVLRNATSFLRNYHCAAFSWLGRISLELYLMSQHVWMAGDGHGLLRTGLFKGDGTIKNDRWRDLALLTPIFLWLAWRTSAATAVVTSWVMRPEDEGSRRPDGAKGMQHARAGSELRFPNYENALPSPNTQVDMKAEIAKKVRHGGMSKDVRRRLMVIGVVLWIGNWLYV</sequence>
<proteinExistence type="inferred from homology"/>
<evidence type="ECO:0000256" key="4">
    <source>
        <dbReference type="ARBA" id="ARBA00022692"/>
    </source>
</evidence>
<evidence type="ECO:0000256" key="5">
    <source>
        <dbReference type="ARBA" id="ARBA00022989"/>
    </source>
</evidence>
<dbReference type="GO" id="GO:0005975">
    <property type="term" value="P:carbohydrate metabolic process"/>
    <property type="evidence" value="ECO:0007669"/>
    <property type="project" value="UniProtKB-ARBA"/>
</dbReference>
<evidence type="ECO:0000313" key="11">
    <source>
        <dbReference type="Proteomes" id="UP000193144"/>
    </source>
</evidence>
<evidence type="ECO:0000256" key="7">
    <source>
        <dbReference type="ARBA" id="ARBA00023180"/>
    </source>
</evidence>
<feature type="transmembrane region" description="Helical" evidence="8">
    <location>
        <begin position="689"/>
        <end position="707"/>
    </location>
</feature>
<feature type="transmembrane region" description="Helical" evidence="8">
    <location>
        <begin position="719"/>
        <end position="735"/>
    </location>
</feature>
<keyword evidence="6 8" id="KW-0472">Membrane</keyword>
<feature type="transmembrane region" description="Helical" evidence="8">
    <location>
        <begin position="649"/>
        <end position="668"/>
    </location>
</feature>
<keyword evidence="4 8" id="KW-0812">Transmembrane</keyword>
<feature type="transmembrane region" description="Helical" evidence="8">
    <location>
        <begin position="12"/>
        <end position="33"/>
    </location>
</feature>
<dbReference type="PANTHER" id="PTHR13533:SF1">
    <property type="entry name" value="N-ACETYLNEURAMINATE 9-O-ACETYLTRANSFERASE"/>
    <property type="match status" value="1"/>
</dbReference>
<keyword evidence="5 8" id="KW-1133">Transmembrane helix</keyword>
<evidence type="ECO:0000313" key="10">
    <source>
        <dbReference type="EMBL" id="ORY13371.1"/>
    </source>
</evidence>
<accession>A0A1Y1ZT05</accession>
<feature type="transmembrane region" description="Helical" evidence="8">
    <location>
        <begin position="598"/>
        <end position="620"/>
    </location>
</feature>
<keyword evidence="7" id="KW-0325">Glycoprotein</keyword>
<dbReference type="GO" id="GO:0016740">
    <property type="term" value="F:transferase activity"/>
    <property type="evidence" value="ECO:0007669"/>
    <property type="project" value="UniProtKB-KW"/>
</dbReference>
<comment type="subcellular location">
    <subcellularLocation>
        <location evidence="1">Membrane</location>
        <topology evidence="1">Multi-pass membrane protein</topology>
    </subcellularLocation>
</comment>
<evidence type="ECO:0000256" key="3">
    <source>
        <dbReference type="ARBA" id="ARBA00022679"/>
    </source>
</evidence>
<feature type="transmembrane region" description="Helical" evidence="8">
    <location>
        <begin position="440"/>
        <end position="456"/>
    </location>
</feature>
<keyword evidence="3 10" id="KW-0808">Transferase</keyword>
<dbReference type="PANTHER" id="PTHR13533">
    <property type="entry name" value="N-ACETYLNEURAMINATE 9-O-ACETYLTRANSFERASE"/>
    <property type="match status" value="1"/>
</dbReference>
<evidence type="ECO:0000256" key="8">
    <source>
        <dbReference type="SAM" id="Phobius"/>
    </source>
</evidence>
<organism evidence="10 11">
    <name type="scientific">Clohesyomyces aquaticus</name>
    <dbReference type="NCBI Taxonomy" id="1231657"/>
    <lineage>
        <taxon>Eukaryota</taxon>
        <taxon>Fungi</taxon>
        <taxon>Dikarya</taxon>
        <taxon>Ascomycota</taxon>
        <taxon>Pezizomycotina</taxon>
        <taxon>Dothideomycetes</taxon>
        <taxon>Pleosporomycetidae</taxon>
        <taxon>Pleosporales</taxon>
        <taxon>Lindgomycetaceae</taxon>
        <taxon>Clohesyomyces</taxon>
    </lineage>
</organism>
<evidence type="ECO:0000256" key="2">
    <source>
        <dbReference type="ARBA" id="ARBA00010666"/>
    </source>
</evidence>
<dbReference type="EMBL" id="MCFA01000042">
    <property type="protein sequence ID" value="ORY13371.1"/>
    <property type="molecule type" value="Genomic_DNA"/>
</dbReference>
<gene>
    <name evidence="10" type="ORF">BCR34DRAFT_562116</name>
</gene>
<dbReference type="GO" id="GO:0016020">
    <property type="term" value="C:membrane"/>
    <property type="evidence" value="ECO:0007669"/>
    <property type="project" value="UniProtKB-SubCell"/>
</dbReference>
<evidence type="ECO:0000256" key="1">
    <source>
        <dbReference type="ARBA" id="ARBA00004141"/>
    </source>
</evidence>
<dbReference type="Proteomes" id="UP000193144">
    <property type="component" value="Unassembled WGS sequence"/>
</dbReference>
<name>A0A1Y1ZT05_9PLEO</name>
<evidence type="ECO:0000256" key="6">
    <source>
        <dbReference type="ARBA" id="ARBA00023136"/>
    </source>
</evidence>
<dbReference type="OrthoDB" id="1932925at2759"/>
<dbReference type="GO" id="GO:0005794">
    <property type="term" value="C:Golgi apparatus"/>
    <property type="evidence" value="ECO:0007669"/>
    <property type="project" value="UniProtKB-ARBA"/>
</dbReference>
<feature type="transmembrane region" description="Helical" evidence="8">
    <location>
        <begin position="569"/>
        <end position="586"/>
    </location>
</feature>
<dbReference type="InterPro" id="IPR012419">
    <property type="entry name" value="Cas1_AcylTrans_dom"/>
</dbReference>
<comment type="caution">
    <text evidence="10">The sequence shown here is derived from an EMBL/GenBank/DDBJ whole genome shotgun (WGS) entry which is preliminary data.</text>
</comment>
<feature type="transmembrane region" description="Helical" evidence="8">
    <location>
        <begin position="352"/>
        <end position="370"/>
    </location>
</feature>
<reference evidence="10 11" key="1">
    <citation type="submission" date="2016-07" db="EMBL/GenBank/DDBJ databases">
        <title>Pervasive Adenine N6-methylation of Active Genes in Fungi.</title>
        <authorList>
            <consortium name="DOE Joint Genome Institute"/>
            <person name="Mondo S.J."/>
            <person name="Dannebaum R.O."/>
            <person name="Kuo R.C."/>
            <person name="Labutti K."/>
            <person name="Haridas S."/>
            <person name="Kuo A."/>
            <person name="Salamov A."/>
            <person name="Ahrendt S.R."/>
            <person name="Lipzen A."/>
            <person name="Sullivan W."/>
            <person name="Andreopoulos W.B."/>
            <person name="Clum A."/>
            <person name="Lindquist E."/>
            <person name="Daum C."/>
            <person name="Ramamoorthy G.K."/>
            <person name="Gryganskyi A."/>
            <person name="Culley D."/>
            <person name="Magnuson J.K."/>
            <person name="James T.Y."/>
            <person name="O'Malley M.A."/>
            <person name="Stajich J.E."/>
            <person name="Spatafora J.W."/>
            <person name="Visel A."/>
            <person name="Grigoriev I.V."/>
        </authorList>
    </citation>
    <scope>NUCLEOTIDE SEQUENCE [LARGE SCALE GENOMIC DNA]</scope>
    <source>
        <strain evidence="10 11">CBS 115471</strain>
    </source>
</reference>
<feature type="domain" description="Cas1p 10 TM acyl transferase" evidence="9">
    <location>
        <begin position="338"/>
        <end position="822"/>
    </location>
</feature>
<comment type="similarity">
    <text evidence="2">Belongs to the PC-esterase family. CASD1 subfamily.</text>
</comment>
<feature type="transmembrane region" description="Helical" evidence="8">
    <location>
        <begin position="544"/>
        <end position="563"/>
    </location>
</feature>
<dbReference type="AlphaFoldDB" id="A0A1Y1ZT05"/>
<keyword evidence="11" id="KW-1185">Reference proteome</keyword>
<feature type="transmembrane region" description="Helical" evidence="8">
    <location>
        <begin position="513"/>
        <end position="532"/>
    </location>
</feature>
<protein>
    <submittedName>
        <fullName evidence="10">10 TM acyl transferase domain found in Cas1p-domain-containing protein</fullName>
    </submittedName>
</protein>